<name>A0A3M7PD07_BRAPC</name>
<keyword evidence="3" id="KW-0206">Cytoskeleton</keyword>
<dbReference type="CDD" id="cd22292">
    <property type="entry name" value="cc_Cep135_MBD"/>
    <property type="match status" value="1"/>
</dbReference>
<comment type="caution">
    <text evidence="7">The sequence shown here is derived from an EMBL/GenBank/DDBJ whole genome shotgun (WGS) entry which is preliminary data.</text>
</comment>
<dbReference type="PANTHER" id="PTHR20544:SF2">
    <property type="entry name" value="TESTIS SPECIFIC 10"/>
    <property type="match status" value="1"/>
</dbReference>
<keyword evidence="8" id="KW-1185">Reference proteome</keyword>
<protein>
    <submittedName>
        <fullName evidence="7">Uncharacterized protein</fullName>
    </submittedName>
</protein>
<reference evidence="7 8" key="1">
    <citation type="journal article" date="2018" name="Sci. Rep.">
        <title>Genomic signatures of local adaptation to the degree of environmental predictability in rotifers.</title>
        <authorList>
            <person name="Franch-Gras L."/>
            <person name="Hahn C."/>
            <person name="Garcia-Roger E.M."/>
            <person name="Carmona M.J."/>
            <person name="Serra M."/>
            <person name="Gomez A."/>
        </authorList>
    </citation>
    <scope>NUCLEOTIDE SEQUENCE [LARGE SCALE GENOMIC DNA]</scope>
    <source>
        <strain evidence="7">HYR1</strain>
    </source>
</reference>
<feature type="coiled-coil region" evidence="5">
    <location>
        <begin position="118"/>
        <end position="173"/>
    </location>
</feature>
<proteinExistence type="inferred from homology"/>
<evidence type="ECO:0000313" key="8">
    <source>
        <dbReference type="Proteomes" id="UP000276133"/>
    </source>
</evidence>
<comment type="subcellular location">
    <subcellularLocation>
        <location evidence="1">Cytoplasm</location>
        <location evidence="1">Cytoskeleton</location>
        <location evidence="1">Microtubule organizing center</location>
        <location evidence="1">Centrosome</location>
        <location evidence="1">Centriole</location>
    </subcellularLocation>
</comment>
<keyword evidence="2" id="KW-0963">Cytoplasm</keyword>
<evidence type="ECO:0000256" key="6">
    <source>
        <dbReference type="SAM" id="MobiDB-lite"/>
    </source>
</evidence>
<dbReference type="OrthoDB" id="10254663at2759"/>
<comment type="similarity">
    <text evidence="4">Belongs to the CEP135/TSGA10 family.</text>
</comment>
<dbReference type="Proteomes" id="UP000276133">
    <property type="component" value="Unassembled WGS sequence"/>
</dbReference>
<evidence type="ECO:0000256" key="5">
    <source>
        <dbReference type="SAM" id="Coils"/>
    </source>
</evidence>
<organism evidence="7 8">
    <name type="scientific">Brachionus plicatilis</name>
    <name type="common">Marine rotifer</name>
    <name type="synonym">Brachionus muelleri</name>
    <dbReference type="NCBI Taxonomy" id="10195"/>
    <lineage>
        <taxon>Eukaryota</taxon>
        <taxon>Metazoa</taxon>
        <taxon>Spiralia</taxon>
        <taxon>Gnathifera</taxon>
        <taxon>Rotifera</taxon>
        <taxon>Eurotatoria</taxon>
        <taxon>Monogononta</taxon>
        <taxon>Pseudotrocha</taxon>
        <taxon>Ploima</taxon>
        <taxon>Brachionidae</taxon>
        <taxon>Brachionus</taxon>
    </lineage>
</organism>
<accession>A0A3M7PD07</accession>
<sequence length="305" mass="34454">MDSTLQTSSVSSSISEQKYINLRKRLDQLGYRQTLGIESLPLIEKLFNDLVHTTESLKKAKLEKSKNADSMNSSLRNSSMSSISNVDMVTPSIQAYKADNGKLIKENNELHLQLIKIKDELDFEIKELKTKLSKSEHENSDLRFLNTQYLHKLRSIEKESKDKSKKILDLQEKNFQAVIQTSSGSVSKQGLCFRRQRLDIDCMLPPPTKTCSTTSLASNGSSGSSGIGQSCASDPYVIDMIKLADDRISQLQTELDNYKQSSEILENKVSNYKTQVILKKNPGFYNQEISFFKTCVRSCENNLVL</sequence>
<evidence type="ECO:0000256" key="3">
    <source>
        <dbReference type="ARBA" id="ARBA00023212"/>
    </source>
</evidence>
<dbReference type="AlphaFoldDB" id="A0A3M7PD07"/>
<feature type="region of interest" description="Disordered" evidence="6">
    <location>
        <begin position="59"/>
        <end position="79"/>
    </location>
</feature>
<evidence type="ECO:0000256" key="2">
    <source>
        <dbReference type="ARBA" id="ARBA00022490"/>
    </source>
</evidence>
<evidence type="ECO:0000256" key="1">
    <source>
        <dbReference type="ARBA" id="ARBA00004114"/>
    </source>
</evidence>
<dbReference type="EMBL" id="REGN01011812">
    <property type="protein sequence ID" value="RMZ96883.1"/>
    <property type="molecule type" value="Genomic_DNA"/>
</dbReference>
<evidence type="ECO:0000256" key="4">
    <source>
        <dbReference type="ARBA" id="ARBA00038123"/>
    </source>
</evidence>
<feature type="coiled-coil region" evidence="5">
    <location>
        <begin position="241"/>
        <end position="275"/>
    </location>
</feature>
<feature type="compositionally biased region" description="Low complexity" evidence="6">
    <location>
        <begin position="68"/>
        <end position="79"/>
    </location>
</feature>
<dbReference type="STRING" id="10195.A0A3M7PD07"/>
<evidence type="ECO:0000313" key="7">
    <source>
        <dbReference type="EMBL" id="RMZ96883.1"/>
    </source>
</evidence>
<dbReference type="PANTHER" id="PTHR20544">
    <property type="entry name" value="CENTROSOMAL PROTEIN CEP135"/>
    <property type="match status" value="1"/>
</dbReference>
<keyword evidence="5" id="KW-0175">Coiled coil</keyword>
<dbReference type="GO" id="GO:0005814">
    <property type="term" value="C:centriole"/>
    <property type="evidence" value="ECO:0007669"/>
    <property type="project" value="UniProtKB-SubCell"/>
</dbReference>
<gene>
    <name evidence="7" type="ORF">BpHYR1_028812</name>
</gene>
<dbReference type="InterPro" id="IPR051877">
    <property type="entry name" value="Centriole_BasalBody_StrucProt"/>
</dbReference>